<sequence>MPDDSSDSPGGDDATATDPELGVGLFETDMGPSSALAHVYRGEIHRMKFWRERLDRTTNWAVVVMAAVLTWAFSGRSNPHYLLLVGVVALGAFLGVEARRYRGYDIWRSRVRTLQENVVAVGLAPGETSPDADWRERLARDYREPTIKVSAEEAIAHRLRRIYLPLSTVLLVAWVVRVTAFSPAAWPASAAIGSLPGVVVTAAVAATYGTAVAVACRPRTWHARGELREESLRKHD</sequence>
<dbReference type="RefSeq" id="WP_059058061.1">
    <property type="nucleotide sequence ID" value="NZ_CEML01000001.1"/>
</dbReference>
<dbReference type="STRING" id="1407499.HHUB_3733"/>
<feature type="transmembrane region" description="Helical" evidence="1">
    <location>
        <begin position="80"/>
        <end position="98"/>
    </location>
</feature>
<dbReference type="OrthoDB" id="307287at2157"/>
<reference evidence="3" key="1">
    <citation type="journal article" date="2016" name="Environ. Microbiol.">
        <title>The complete genome of a viable archaeum isolated from 123-million-year-old rock salt.</title>
        <authorList>
            <person name="Jaakkola S.T."/>
            <person name="Pfeiffer F."/>
            <person name="Ravantti J.J."/>
            <person name="Guo Q."/>
            <person name="Liu Y."/>
            <person name="Chen X."/>
            <person name="Ma H."/>
            <person name="Yang C."/>
            <person name="Oksanen H.M."/>
            <person name="Bamford D.H."/>
        </authorList>
    </citation>
    <scope>NUCLEOTIDE SEQUENCE</scope>
    <source>
        <strain evidence="3">JI20-1</strain>
    </source>
</reference>
<evidence type="ECO:0000313" key="3">
    <source>
        <dbReference type="Proteomes" id="UP000066737"/>
    </source>
</evidence>
<evidence type="ECO:0000256" key="1">
    <source>
        <dbReference type="SAM" id="Phobius"/>
    </source>
</evidence>
<protein>
    <submittedName>
        <fullName evidence="2">DUF2270 family protein</fullName>
    </submittedName>
</protein>
<feature type="transmembrane region" description="Helical" evidence="1">
    <location>
        <begin position="162"/>
        <end position="186"/>
    </location>
</feature>
<name>A0A0U5H6D1_9EURY</name>
<proteinExistence type="predicted"/>
<feature type="transmembrane region" description="Helical" evidence="1">
    <location>
        <begin position="57"/>
        <end position="74"/>
    </location>
</feature>
<keyword evidence="1" id="KW-1133">Transmembrane helix</keyword>
<dbReference type="Pfam" id="PF10028">
    <property type="entry name" value="DUF2270"/>
    <property type="match status" value="1"/>
</dbReference>
<gene>
    <name evidence="2" type="ORF">HHUB_3733</name>
</gene>
<keyword evidence="1" id="KW-0812">Transmembrane</keyword>
<dbReference type="Proteomes" id="UP000066737">
    <property type="component" value="Chromosome I"/>
</dbReference>
<dbReference type="AlphaFoldDB" id="A0A0U5H6D1"/>
<dbReference type="GeneID" id="26660317"/>
<accession>A0A0U5H6D1</accession>
<dbReference type="InterPro" id="IPR014470">
    <property type="entry name" value="UCP01500"/>
</dbReference>
<evidence type="ECO:0000313" key="2">
    <source>
        <dbReference type="EMBL" id="CQH62371.1"/>
    </source>
</evidence>
<dbReference type="KEGG" id="hhb:Hhub_3733"/>
<dbReference type="EMBL" id="LN831302">
    <property type="protein sequence ID" value="CQH62371.1"/>
    <property type="molecule type" value="Genomic_DNA"/>
</dbReference>
<dbReference type="PIRSF" id="PIRSF015000">
    <property type="entry name" value="UCP01500"/>
    <property type="match status" value="1"/>
</dbReference>
<keyword evidence="3" id="KW-1185">Reference proteome</keyword>
<feature type="transmembrane region" description="Helical" evidence="1">
    <location>
        <begin position="192"/>
        <end position="216"/>
    </location>
</feature>
<keyword evidence="1" id="KW-0472">Membrane</keyword>
<organism evidence="2 3">
    <name type="scientific">Halobacterium hubeiense</name>
    <dbReference type="NCBI Taxonomy" id="1407499"/>
    <lineage>
        <taxon>Archaea</taxon>
        <taxon>Methanobacteriati</taxon>
        <taxon>Methanobacteriota</taxon>
        <taxon>Stenosarchaea group</taxon>
        <taxon>Halobacteria</taxon>
        <taxon>Halobacteriales</taxon>
        <taxon>Halobacteriaceae</taxon>
        <taxon>Halobacterium</taxon>
    </lineage>
</organism>